<proteinExistence type="predicted"/>
<sequence length="385" mass="44283">MKIVHRGFDRLELSIGANIPAELFEHLDPIREQAEEARQKLPVTYGGADFDLWPNGAQGYRFILSSDIWASQWFFKKPNPRDPWGIRIIIGSHFLATQGLGKVRAYIAKTLERLGVRYGPHQVSIGRTDFCVDILAPEFELTPENFVIHSHTNRADYCTPDEHVRSNGKSGRFTSVTIGKTPGRQVILYDKRREVIEKGHEKKIWWDIWNSNLEAEGVPPLDPQDRSQSQVWRIEIRAGKRVMKDRWNISRWEHFDAMFGDVIAEAFKKTRYCEPDPFDTNRARWPNHEIWDLAKIESDADLTELRSYLAPSAIKEVHKAEQIKLMMTLAVGNCVTLAALEGIESDNLQDYLEGMGQRLRLDIQADPERAANKLASAKDRYRFIA</sequence>
<organism evidence="1 2">
    <name type="scientific">Thalassovita mangrovi</name>
    <dbReference type="NCBI Taxonomy" id="2692236"/>
    <lineage>
        <taxon>Bacteria</taxon>
        <taxon>Pseudomonadati</taxon>
        <taxon>Pseudomonadota</taxon>
        <taxon>Alphaproteobacteria</taxon>
        <taxon>Rhodobacterales</taxon>
        <taxon>Roseobacteraceae</taxon>
        <taxon>Thalassovita</taxon>
    </lineage>
</organism>
<evidence type="ECO:0008006" key="3">
    <source>
        <dbReference type="Google" id="ProtNLM"/>
    </source>
</evidence>
<comment type="caution">
    <text evidence="1">The sequence shown here is derived from an EMBL/GenBank/DDBJ whole genome shotgun (WGS) entry which is preliminary data.</text>
</comment>
<protein>
    <recommendedName>
        <fullName evidence="3">Replication initiation factor</fullName>
    </recommendedName>
</protein>
<evidence type="ECO:0000313" key="1">
    <source>
        <dbReference type="EMBL" id="MYM55189.1"/>
    </source>
</evidence>
<name>A0A6L8LPV6_9RHOB</name>
<dbReference type="AlphaFoldDB" id="A0A6L8LPV6"/>
<dbReference type="RefSeq" id="WP_160972894.1">
    <property type="nucleotide sequence ID" value="NZ_WWEN01000003.1"/>
</dbReference>
<reference evidence="1 2" key="1">
    <citation type="submission" date="2020-01" db="EMBL/GenBank/DDBJ databases">
        <authorList>
            <person name="Chen S."/>
        </authorList>
    </citation>
    <scope>NUCLEOTIDE SEQUENCE [LARGE SCALE GENOMIC DNA]</scope>
    <source>
        <strain evidence="1 2">GS-10</strain>
    </source>
</reference>
<evidence type="ECO:0000313" key="2">
    <source>
        <dbReference type="Proteomes" id="UP000479043"/>
    </source>
</evidence>
<dbReference type="Proteomes" id="UP000479043">
    <property type="component" value="Unassembled WGS sequence"/>
</dbReference>
<gene>
    <name evidence="1" type="ORF">GR167_07725</name>
</gene>
<keyword evidence="2" id="KW-1185">Reference proteome</keyword>
<accession>A0A6L8LPV6</accession>
<dbReference type="EMBL" id="WWEN01000003">
    <property type="protein sequence ID" value="MYM55189.1"/>
    <property type="molecule type" value="Genomic_DNA"/>
</dbReference>